<feature type="region of interest" description="Disordered" evidence="7">
    <location>
        <begin position="1"/>
        <end position="23"/>
    </location>
</feature>
<feature type="binding site" evidence="4">
    <location>
        <position position="547"/>
    </location>
    <ligand>
        <name>AMP</name>
        <dbReference type="ChEBI" id="CHEBI:456215"/>
    </ligand>
</feature>
<keyword evidence="10" id="KW-1185">Reference proteome</keyword>
<dbReference type="GO" id="GO:0004114">
    <property type="term" value="F:3',5'-cyclic-nucleotide phosphodiesterase activity"/>
    <property type="evidence" value="ECO:0007669"/>
    <property type="project" value="InterPro"/>
</dbReference>
<dbReference type="Gene3D" id="3.40.50.2300">
    <property type="match status" value="1"/>
</dbReference>
<proteinExistence type="inferred from homology"/>
<feature type="binding site" evidence="4">
    <location>
        <begin position="326"/>
        <end position="330"/>
    </location>
    <ligand>
        <name>AMP</name>
        <dbReference type="ChEBI" id="CHEBI:456215"/>
    </ligand>
</feature>
<dbReference type="InterPro" id="IPR002073">
    <property type="entry name" value="PDEase_catalytic_dom"/>
</dbReference>
<dbReference type="PROSITE" id="PS51845">
    <property type="entry name" value="PDEASE_I_2"/>
    <property type="match status" value="1"/>
</dbReference>
<dbReference type="InterPro" id="IPR023174">
    <property type="entry name" value="PDEase_CS"/>
</dbReference>
<evidence type="ECO:0000259" key="8">
    <source>
        <dbReference type="PROSITE" id="PS51845"/>
    </source>
</evidence>
<evidence type="ECO:0000256" key="5">
    <source>
        <dbReference type="PIRSR" id="PIRSR623088-3"/>
    </source>
</evidence>
<dbReference type="Pfam" id="PF00233">
    <property type="entry name" value="PDEase_I"/>
    <property type="match status" value="1"/>
</dbReference>
<evidence type="ECO:0000256" key="3">
    <source>
        <dbReference type="PIRSR" id="PIRSR623088-1"/>
    </source>
</evidence>
<gene>
    <name evidence="9" type="ORF">K493DRAFT_285973</name>
</gene>
<dbReference type="AlphaFoldDB" id="A0A1Y1Y3N0"/>
<dbReference type="PRINTS" id="PR00387">
    <property type="entry name" value="PDIESTERASE1"/>
</dbReference>
<feature type="binding site" evidence="5">
    <location>
        <position position="496"/>
    </location>
    <ligand>
        <name>Zn(2+)</name>
        <dbReference type="ChEBI" id="CHEBI:29105"/>
        <label>1</label>
    </ligand>
</feature>
<feature type="binding site" evidence="5">
    <location>
        <position position="330"/>
    </location>
    <ligand>
        <name>Zn(2+)</name>
        <dbReference type="ChEBI" id="CHEBI:29105"/>
        <label>1</label>
    </ligand>
</feature>
<dbReference type="EC" id="3.1.4.-" evidence="6"/>
<keyword evidence="2 6" id="KW-0378">Hydrolase</keyword>
<organism evidence="9 10">
    <name type="scientific">Basidiobolus meristosporus CBS 931.73</name>
    <dbReference type="NCBI Taxonomy" id="1314790"/>
    <lineage>
        <taxon>Eukaryota</taxon>
        <taxon>Fungi</taxon>
        <taxon>Fungi incertae sedis</taxon>
        <taxon>Zoopagomycota</taxon>
        <taxon>Entomophthoromycotina</taxon>
        <taxon>Basidiobolomycetes</taxon>
        <taxon>Basidiobolales</taxon>
        <taxon>Basidiobolaceae</taxon>
        <taxon>Basidiobolus</taxon>
    </lineage>
</organism>
<evidence type="ECO:0000256" key="6">
    <source>
        <dbReference type="RuleBase" id="RU363067"/>
    </source>
</evidence>
<dbReference type="CDD" id="cd00077">
    <property type="entry name" value="HDc"/>
    <property type="match status" value="1"/>
</dbReference>
<evidence type="ECO:0000313" key="9">
    <source>
        <dbReference type="EMBL" id="ORX92204.1"/>
    </source>
</evidence>
<dbReference type="Proteomes" id="UP000193498">
    <property type="component" value="Unassembled WGS sequence"/>
</dbReference>
<dbReference type="PANTHER" id="PTHR11347">
    <property type="entry name" value="CYCLIC NUCLEOTIDE PHOSPHODIESTERASE"/>
    <property type="match status" value="1"/>
</dbReference>
<feature type="binding site" evidence="5">
    <location>
        <position position="381"/>
    </location>
    <ligand>
        <name>Zn(2+)</name>
        <dbReference type="ChEBI" id="CHEBI:29105"/>
        <label>1</label>
    </ligand>
</feature>
<dbReference type="STRING" id="1314790.A0A1Y1Y3N0"/>
<feature type="active site" description="Proton donor" evidence="3">
    <location>
        <position position="326"/>
    </location>
</feature>
<comment type="cofactor">
    <cofactor evidence="6">
        <name>a divalent metal cation</name>
        <dbReference type="ChEBI" id="CHEBI:60240"/>
    </cofactor>
    <text evidence="6">Binds 2 divalent metal cations per subunit. Site 1 may preferentially bind zinc ions, while site 2 has a preference for magnesium and/or manganese ions.</text>
</comment>
<dbReference type="SUPFAM" id="SSF109604">
    <property type="entry name" value="HD-domain/PDEase-like"/>
    <property type="match status" value="1"/>
</dbReference>
<sequence length="612" mass="69147">MRLSFLGRSETPPSPTTTSEEEDLAPLNCSILVVDSLFQAGTYHITPYGSPQPSPIKEEYKNVFESGVKTDNHSGLGVSQLLQNLLETYNQVTTFTTGNAAMCSLHEKPGHAGYVILLIDLDNYSQPDVRMSPESDHGIGILDQAARGPHALYGMELLKVVVKEMELGVISNVVPIVVSCNDSPQLMWSCLDLGAADYLVKPVSAQAIKTLWLNTPRGNRSIPWREGKKNVASKSTLEPAERREITPTLNEMLSRSAWMDTIRKRLLSWEFCPHSLSDDDLIRCILIIFEDSLAMEGLKNIQLSTDMMHRFILYVRNSYNDSNPYHNFHHAIDVLQATYYMLKKLGLMGGPSPSSPHSRAVQKFMRPNDVFALIVASLTHDIGHPGVNNTYMINTQNTLALVYNDEAVLENFHAMFLFKMMKEYEIELFPHPSSQEAKDFRKLVINTILATDMTAHFEHIRKISEQNKRLNSQETQGLDLDLERVVFSTAIIKCADISNSARPFSISSKWADSLMHEFSNQARLEASKGHPLIINPHQTEKEWAQSQIDFIKRMSLPLFETVTQGALELADFLHSIHENTVEWERVRDGCTVETDDAKDNPLQQQVPMYWPK</sequence>
<feature type="binding site" evidence="5">
    <location>
        <position position="381"/>
    </location>
    <ligand>
        <name>Zn(2+)</name>
        <dbReference type="ChEBI" id="CHEBI:29105"/>
        <label>2</label>
    </ligand>
</feature>
<protein>
    <recommendedName>
        <fullName evidence="6">Phosphodiesterase</fullName>
        <ecNumber evidence="6">3.1.4.-</ecNumber>
    </recommendedName>
</protein>
<dbReference type="GO" id="GO:0046872">
    <property type="term" value="F:metal ion binding"/>
    <property type="evidence" value="ECO:0007669"/>
    <property type="project" value="UniProtKB-KW"/>
</dbReference>
<reference evidence="9 10" key="1">
    <citation type="submission" date="2016-07" db="EMBL/GenBank/DDBJ databases">
        <title>Pervasive Adenine N6-methylation of Active Genes in Fungi.</title>
        <authorList>
            <consortium name="DOE Joint Genome Institute"/>
            <person name="Mondo S.J."/>
            <person name="Dannebaum R.O."/>
            <person name="Kuo R.C."/>
            <person name="Labutti K."/>
            <person name="Haridas S."/>
            <person name="Kuo A."/>
            <person name="Salamov A."/>
            <person name="Ahrendt S.R."/>
            <person name="Lipzen A."/>
            <person name="Sullivan W."/>
            <person name="Andreopoulos W.B."/>
            <person name="Clum A."/>
            <person name="Lindquist E."/>
            <person name="Daum C."/>
            <person name="Ramamoorthy G.K."/>
            <person name="Gryganskyi A."/>
            <person name="Culley D."/>
            <person name="Magnuson J.K."/>
            <person name="James T.Y."/>
            <person name="O'Malley M.A."/>
            <person name="Stajich J.E."/>
            <person name="Spatafora J.W."/>
            <person name="Visel A."/>
            <person name="Grigoriev I.V."/>
        </authorList>
    </citation>
    <scope>NUCLEOTIDE SEQUENCE [LARGE SCALE GENOMIC DNA]</scope>
    <source>
        <strain evidence="9 10">CBS 931.73</strain>
    </source>
</reference>
<dbReference type="GO" id="GO:0007165">
    <property type="term" value="P:signal transduction"/>
    <property type="evidence" value="ECO:0007669"/>
    <property type="project" value="InterPro"/>
</dbReference>
<dbReference type="InterPro" id="IPR023088">
    <property type="entry name" value="PDEase"/>
</dbReference>
<feature type="binding site" evidence="4">
    <location>
        <position position="381"/>
    </location>
    <ligand>
        <name>AMP</name>
        <dbReference type="ChEBI" id="CHEBI:456215"/>
    </ligand>
</feature>
<evidence type="ECO:0000256" key="7">
    <source>
        <dbReference type="SAM" id="MobiDB-lite"/>
    </source>
</evidence>
<dbReference type="Gene3D" id="1.10.1300.10">
    <property type="entry name" value="3'5'-cyclic nucleotide phosphodiesterase, catalytic domain"/>
    <property type="match status" value="1"/>
</dbReference>
<keyword evidence="1 5" id="KW-0479">Metal-binding</keyword>
<dbReference type="PROSITE" id="PS00126">
    <property type="entry name" value="PDEASE_I_1"/>
    <property type="match status" value="1"/>
</dbReference>
<evidence type="ECO:0000256" key="4">
    <source>
        <dbReference type="PIRSR" id="PIRSR623088-2"/>
    </source>
</evidence>
<accession>A0A1Y1Y3N0</accession>
<dbReference type="InterPro" id="IPR003607">
    <property type="entry name" value="HD/PDEase_dom"/>
</dbReference>
<comment type="caution">
    <text evidence="9">The sequence shown here is derived from an EMBL/GenBank/DDBJ whole genome shotgun (WGS) entry which is preliminary data.</text>
</comment>
<evidence type="ECO:0000256" key="2">
    <source>
        <dbReference type="ARBA" id="ARBA00022801"/>
    </source>
</evidence>
<dbReference type="SMART" id="SM00471">
    <property type="entry name" value="HDc"/>
    <property type="match status" value="1"/>
</dbReference>
<feature type="domain" description="PDEase" evidence="8">
    <location>
        <begin position="241"/>
        <end position="590"/>
    </location>
</feature>
<evidence type="ECO:0000313" key="10">
    <source>
        <dbReference type="Proteomes" id="UP000193498"/>
    </source>
</evidence>
<dbReference type="EMBL" id="MCFE01000287">
    <property type="protein sequence ID" value="ORX92204.1"/>
    <property type="molecule type" value="Genomic_DNA"/>
</dbReference>
<dbReference type="SUPFAM" id="SSF52172">
    <property type="entry name" value="CheY-like"/>
    <property type="match status" value="1"/>
</dbReference>
<feature type="binding site" evidence="4">
    <location>
        <position position="496"/>
    </location>
    <ligand>
        <name>AMP</name>
        <dbReference type="ChEBI" id="CHEBI:456215"/>
    </ligand>
</feature>
<dbReference type="OrthoDB" id="546632at2759"/>
<comment type="similarity">
    <text evidence="6">Belongs to the cyclic nucleotide phosphodiesterase family.</text>
</comment>
<dbReference type="InterPro" id="IPR011006">
    <property type="entry name" value="CheY-like_superfamily"/>
</dbReference>
<name>A0A1Y1Y3N0_9FUNG</name>
<dbReference type="InParanoid" id="A0A1Y1Y3N0"/>
<evidence type="ECO:0000256" key="1">
    <source>
        <dbReference type="ARBA" id="ARBA00022723"/>
    </source>
</evidence>
<feature type="binding site" evidence="5">
    <location>
        <position position="380"/>
    </location>
    <ligand>
        <name>Zn(2+)</name>
        <dbReference type="ChEBI" id="CHEBI:29105"/>
        <label>1</label>
    </ligand>
</feature>
<dbReference type="InterPro" id="IPR036971">
    <property type="entry name" value="PDEase_catalytic_dom_sf"/>
</dbReference>